<dbReference type="OrthoDB" id="5237031at2759"/>
<accession>A0A010S090</accession>
<dbReference type="eggNOG" id="ENOG502SY0D">
    <property type="taxonomic scope" value="Eukaryota"/>
</dbReference>
<feature type="region of interest" description="Disordered" evidence="1">
    <location>
        <begin position="135"/>
        <end position="186"/>
    </location>
</feature>
<name>A0A010S090_9PEZI</name>
<evidence type="ECO:0000313" key="3">
    <source>
        <dbReference type="Proteomes" id="UP000020467"/>
    </source>
</evidence>
<organism evidence="2 3">
    <name type="scientific">Colletotrichum fioriniae PJ7</name>
    <dbReference type="NCBI Taxonomy" id="1445577"/>
    <lineage>
        <taxon>Eukaryota</taxon>
        <taxon>Fungi</taxon>
        <taxon>Dikarya</taxon>
        <taxon>Ascomycota</taxon>
        <taxon>Pezizomycotina</taxon>
        <taxon>Sordariomycetes</taxon>
        <taxon>Hypocreomycetidae</taxon>
        <taxon>Glomerellales</taxon>
        <taxon>Glomerellaceae</taxon>
        <taxon>Colletotrichum</taxon>
        <taxon>Colletotrichum acutatum species complex</taxon>
    </lineage>
</organism>
<evidence type="ECO:0000313" key="2">
    <source>
        <dbReference type="EMBL" id="EXF77933.1"/>
    </source>
</evidence>
<comment type="caution">
    <text evidence="2">The sequence shown here is derived from an EMBL/GenBank/DDBJ whole genome shotgun (WGS) entry which is preliminary data.</text>
</comment>
<dbReference type="KEGG" id="cfj:CFIO01_12450"/>
<dbReference type="HOGENOM" id="CLU_434116_0_0_1"/>
<sequence>MEKYIESLLNVINHFHTHNSPSPKHVRKFRSSIGLFAEDGRESNDTSSTRSKRKGACVFLTKVHEDLGFRVSLLCAFTFAPTTLYEIGQLSSFIDEMKDKITGPLQAVAVNFGADIESYKTELVPKIGANAISGQVQGRTKRRMSDTTAHSQAAAQKIRRVTSPREEVFSEAGTTEPSTGPPVSNGHVLSIDMVDFAASLTKEHVLPSFFPRHHHHLTPVHSALNHTNLVQRTVENTYMPFWFRHVNNDRNGCPRPLCGDFPAKIPDLSGQRNALLITMSNLLMEHPDNQVVNLQLESYSGSNKFINTKSIKNSQLRIQTVYHVGKYVESSWDALLNLSGDDYLRLDAESSKPNPRAGWMLEVEQDGADYYHQEIESVVLSKFTEYPRIFHQSQMGPSHRRSGKYVDSVYYWKDTSDDTGSLQHVALIGEFKRNVLKPTLWQAGTIEHDNLQVALSRELRGLAVEYGCPQIFCFDLNAFLFLQFRATKESKMSDHDCPVDCWVYYRTETGSHHFSEPIRYVIYRFIMQGIRRSQSYGYPVSKINGVTPKGRLFFNGEPIWQRRDGKVGPGHPLGFQRAVDEGNGALAWQLDDGEWLVDVEGNRVYDSRELWWVEPSSSSSSGDVEIYDAD</sequence>
<reference evidence="2 3" key="1">
    <citation type="submission" date="2014-02" db="EMBL/GenBank/DDBJ databases">
        <title>The genome sequence of Colletotrichum fioriniae PJ7.</title>
        <authorList>
            <person name="Baroncelli R."/>
            <person name="Thon M.R."/>
        </authorList>
    </citation>
    <scope>NUCLEOTIDE SEQUENCE [LARGE SCALE GENOMIC DNA]</scope>
    <source>
        <strain evidence="2 3">PJ7</strain>
    </source>
</reference>
<dbReference type="AlphaFoldDB" id="A0A010S090"/>
<keyword evidence="3" id="KW-1185">Reference proteome</keyword>
<proteinExistence type="predicted"/>
<gene>
    <name evidence="2" type="ORF">CFIO01_12450</name>
</gene>
<dbReference type="EMBL" id="JARH01000674">
    <property type="protein sequence ID" value="EXF77933.1"/>
    <property type="molecule type" value="Genomic_DNA"/>
</dbReference>
<evidence type="ECO:0000256" key="1">
    <source>
        <dbReference type="SAM" id="MobiDB-lite"/>
    </source>
</evidence>
<feature type="compositionally biased region" description="Polar residues" evidence="1">
    <location>
        <begin position="172"/>
        <end position="182"/>
    </location>
</feature>
<protein>
    <submittedName>
        <fullName evidence="2">Uncharacterized protein</fullName>
    </submittedName>
</protein>
<dbReference type="Proteomes" id="UP000020467">
    <property type="component" value="Unassembled WGS sequence"/>
</dbReference>